<proteinExistence type="predicted"/>
<feature type="transmembrane region" description="Helical" evidence="1">
    <location>
        <begin position="483"/>
        <end position="501"/>
    </location>
</feature>
<sequence length="597" mass="67518">MAVSFILVVILFCVLGIEARTPSYGDQKRIALLRKIVLPSLEGDSVFRQILTDLEIPNILTTNYEELMKKANISSDCGKDVELIIQEYHNGKTWALNIMDAQGKIPSGVFQGATKWLGSYDECNKVTHPESSLRGRYCSALLRVPLLKDDFIRWGICVPHSCQATDVEAAIQIWLSVRCLLAFSARNSFSRLLISSAEEGMGCLDGIRVLSISWIIFNNSFFLPIDMYDNILAVWDLSKTLSFQIVTNGSTNVDSFFFLGYCIKHVPPMITNFITFQWMSAYMLILCIYVLILPFAGDGPLWEAEQFTDSCIANWWTNLLYINNLYSKRSQCMFWTWYLANEMQFFILSPIFIYLLRTKLPAGISITILSIIASCAVSSAITYLNNYPASDAVGLANVTMFETNFFNDVYITPWCRIGPYLVGILCGFCLYKTSASFDLPVPPIFLWLVIWTCTFFIFAFLAGSRGGEITRWANAIFAGIHRVAWGIILFAVVFLCCRGHGGPINALLSWPGFRPFCNTTFFAYLTHPILIQWTISVARDPMHLSLGSLVSEKEFTLMSLLRVVFKPDLVLPGKFVTEFCRCIRSSNHRRRTFDLSG</sequence>
<feature type="signal peptide" evidence="2">
    <location>
        <begin position="1"/>
        <end position="19"/>
    </location>
</feature>
<dbReference type="PANTHER" id="PTHR11161">
    <property type="entry name" value="O-ACYLTRANSFERASE"/>
    <property type="match status" value="1"/>
</dbReference>
<keyword evidence="2" id="KW-0732">Signal</keyword>
<evidence type="ECO:0000256" key="1">
    <source>
        <dbReference type="SAM" id="Phobius"/>
    </source>
</evidence>
<dbReference type="AlphaFoldDB" id="R7ULS2"/>
<reference evidence="5" key="3">
    <citation type="submission" date="2015-06" db="UniProtKB">
        <authorList>
            <consortium name="EnsemblMetazoa"/>
        </authorList>
    </citation>
    <scope>IDENTIFICATION</scope>
</reference>
<dbReference type="InterPro" id="IPR006621">
    <property type="entry name" value="Nose-resist-to-fluoxetine_N"/>
</dbReference>
<feature type="transmembrane region" description="Helical" evidence="1">
    <location>
        <begin position="335"/>
        <end position="356"/>
    </location>
</feature>
<evidence type="ECO:0000313" key="5">
    <source>
        <dbReference type="EnsemblMetazoa" id="CapteP188427"/>
    </source>
</evidence>
<keyword evidence="6" id="KW-1185">Reference proteome</keyword>
<dbReference type="InterPro" id="IPR052728">
    <property type="entry name" value="O2_lipid_transport_reg"/>
</dbReference>
<reference evidence="4 6" key="2">
    <citation type="journal article" date="2013" name="Nature">
        <title>Insights into bilaterian evolution from three spiralian genomes.</title>
        <authorList>
            <person name="Simakov O."/>
            <person name="Marletaz F."/>
            <person name="Cho S.J."/>
            <person name="Edsinger-Gonzales E."/>
            <person name="Havlak P."/>
            <person name="Hellsten U."/>
            <person name="Kuo D.H."/>
            <person name="Larsson T."/>
            <person name="Lv J."/>
            <person name="Arendt D."/>
            <person name="Savage R."/>
            <person name="Osoegawa K."/>
            <person name="de Jong P."/>
            <person name="Grimwood J."/>
            <person name="Chapman J.A."/>
            <person name="Shapiro H."/>
            <person name="Aerts A."/>
            <person name="Otillar R.P."/>
            <person name="Terry A.Y."/>
            <person name="Boore J.L."/>
            <person name="Grigoriev I.V."/>
            <person name="Lindberg D.R."/>
            <person name="Seaver E.C."/>
            <person name="Weisblat D.A."/>
            <person name="Putnam N.H."/>
            <person name="Rokhsar D.S."/>
        </authorList>
    </citation>
    <scope>NUCLEOTIDE SEQUENCE</scope>
    <source>
        <strain evidence="4 6">I ESC-2004</strain>
    </source>
</reference>
<evidence type="ECO:0000259" key="3">
    <source>
        <dbReference type="SMART" id="SM00703"/>
    </source>
</evidence>
<dbReference type="GO" id="GO:0016747">
    <property type="term" value="F:acyltransferase activity, transferring groups other than amino-acyl groups"/>
    <property type="evidence" value="ECO:0007669"/>
    <property type="project" value="InterPro"/>
</dbReference>
<dbReference type="SMART" id="SM00703">
    <property type="entry name" value="NRF"/>
    <property type="match status" value="1"/>
</dbReference>
<name>R7ULS2_CAPTE</name>
<reference evidence="6" key="1">
    <citation type="submission" date="2012-12" db="EMBL/GenBank/DDBJ databases">
        <authorList>
            <person name="Hellsten U."/>
            <person name="Grimwood J."/>
            <person name="Chapman J.A."/>
            <person name="Shapiro H."/>
            <person name="Aerts A."/>
            <person name="Otillar R.P."/>
            <person name="Terry A.Y."/>
            <person name="Boore J.L."/>
            <person name="Simakov O."/>
            <person name="Marletaz F."/>
            <person name="Cho S.-J."/>
            <person name="Edsinger-Gonzales E."/>
            <person name="Havlak P."/>
            <person name="Kuo D.-H."/>
            <person name="Larsson T."/>
            <person name="Lv J."/>
            <person name="Arendt D."/>
            <person name="Savage R."/>
            <person name="Osoegawa K."/>
            <person name="de Jong P."/>
            <person name="Lindberg D.R."/>
            <person name="Seaver E.C."/>
            <person name="Weisblat D.A."/>
            <person name="Putnam N.H."/>
            <person name="Grigoriev I.V."/>
            <person name="Rokhsar D.S."/>
        </authorList>
    </citation>
    <scope>NUCLEOTIDE SEQUENCE</scope>
    <source>
        <strain evidence="6">I ESC-2004</strain>
    </source>
</reference>
<evidence type="ECO:0000313" key="6">
    <source>
        <dbReference type="Proteomes" id="UP000014760"/>
    </source>
</evidence>
<evidence type="ECO:0000313" key="4">
    <source>
        <dbReference type="EMBL" id="ELU04227.1"/>
    </source>
</evidence>
<dbReference type="PANTHER" id="PTHR11161:SF0">
    <property type="entry name" value="O-ACYLTRANSFERASE LIKE PROTEIN"/>
    <property type="match status" value="1"/>
</dbReference>
<feature type="transmembrane region" description="Helical" evidence="1">
    <location>
        <begin position="363"/>
        <end position="384"/>
    </location>
</feature>
<dbReference type="EMBL" id="AMQN01008240">
    <property type="status" value="NOT_ANNOTATED_CDS"/>
    <property type="molecule type" value="Genomic_DNA"/>
</dbReference>
<protein>
    <recommendedName>
        <fullName evidence="3">Nose resistant-to-fluoxetine protein N-terminal domain-containing protein</fullName>
    </recommendedName>
</protein>
<feature type="chain" id="PRO_5008788152" description="Nose resistant-to-fluoxetine protein N-terminal domain-containing protein" evidence="2">
    <location>
        <begin position="20"/>
        <end position="597"/>
    </location>
</feature>
<dbReference type="Pfam" id="PF20146">
    <property type="entry name" value="NRF"/>
    <property type="match status" value="1"/>
</dbReference>
<feature type="transmembrane region" description="Helical" evidence="1">
    <location>
        <begin position="275"/>
        <end position="296"/>
    </location>
</feature>
<dbReference type="OrthoDB" id="207378at2759"/>
<keyword evidence="1" id="KW-0472">Membrane</keyword>
<gene>
    <name evidence="4" type="ORF">CAPTEDRAFT_188427</name>
</gene>
<keyword evidence="1" id="KW-0812">Transmembrane</keyword>
<dbReference type="EnsemblMetazoa" id="CapteT188427">
    <property type="protein sequence ID" value="CapteP188427"/>
    <property type="gene ID" value="CapteG188427"/>
</dbReference>
<evidence type="ECO:0000256" key="2">
    <source>
        <dbReference type="SAM" id="SignalP"/>
    </source>
</evidence>
<feature type="transmembrane region" description="Helical" evidence="1">
    <location>
        <begin position="444"/>
        <end position="462"/>
    </location>
</feature>
<feature type="domain" description="Nose resistant-to-fluoxetine protein N-terminal" evidence="3">
    <location>
        <begin position="74"/>
        <end position="189"/>
    </location>
</feature>
<dbReference type="FunCoup" id="R7ULS2">
    <property type="interactions" value="2"/>
</dbReference>
<dbReference type="EMBL" id="KB302535">
    <property type="protein sequence ID" value="ELU04227.1"/>
    <property type="molecule type" value="Genomic_DNA"/>
</dbReference>
<dbReference type="HOGENOM" id="CLU_007874_3_0_1"/>
<keyword evidence="1" id="KW-1133">Transmembrane helix</keyword>
<dbReference type="Pfam" id="PF01757">
    <property type="entry name" value="Acyl_transf_3"/>
    <property type="match status" value="1"/>
</dbReference>
<dbReference type="OMA" id="CVLMTRH"/>
<dbReference type="InterPro" id="IPR002656">
    <property type="entry name" value="Acyl_transf_3_dom"/>
</dbReference>
<organism evidence="4">
    <name type="scientific">Capitella teleta</name>
    <name type="common">Polychaete worm</name>
    <dbReference type="NCBI Taxonomy" id="283909"/>
    <lineage>
        <taxon>Eukaryota</taxon>
        <taxon>Metazoa</taxon>
        <taxon>Spiralia</taxon>
        <taxon>Lophotrochozoa</taxon>
        <taxon>Annelida</taxon>
        <taxon>Polychaeta</taxon>
        <taxon>Sedentaria</taxon>
        <taxon>Scolecida</taxon>
        <taxon>Capitellidae</taxon>
        <taxon>Capitella</taxon>
    </lineage>
</organism>
<dbReference type="Proteomes" id="UP000014760">
    <property type="component" value="Unassembled WGS sequence"/>
</dbReference>
<accession>R7ULS2</accession>